<evidence type="ECO:0000256" key="1">
    <source>
        <dbReference type="ARBA" id="ARBA00009018"/>
    </source>
</evidence>
<dbReference type="Proteomes" id="UP000268908">
    <property type="component" value="Unassembled WGS sequence"/>
</dbReference>
<feature type="binding site" evidence="5">
    <location>
        <begin position="24"/>
        <end position="29"/>
    </location>
    <ligand>
        <name>ATP</name>
        <dbReference type="ChEBI" id="CHEBI:30616"/>
    </ligand>
</feature>
<dbReference type="OrthoDB" id="9812943at2"/>
<keyword evidence="5" id="KW-0963">Cytoplasm</keyword>
<dbReference type="GO" id="GO:0004140">
    <property type="term" value="F:dephospho-CoA kinase activity"/>
    <property type="evidence" value="ECO:0007669"/>
    <property type="project" value="UniProtKB-UniRule"/>
</dbReference>
<dbReference type="InterPro" id="IPR001977">
    <property type="entry name" value="Depp_CoAkinase"/>
</dbReference>
<comment type="pathway">
    <text evidence="5">Cofactor biosynthesis; coenzyme A biosynthesis; CoA from (R)-pantothenate: step 5/5.</text>
</comment>
<comment type="subcellular location">
    <subcellularLocation>
        <location evidence="5">Cytoplasm</location>
    </subcellularLocation>
</comment>
<reference evidence="7 8" key="1">
    <citation type="submission" date="2018-10" db="EMBL/GenBank/DDBJ databases">
        <title>Genomic Encyclopedia of Type Strains, Phase IV (KMG-IV): sequencing the most valuable type-strain genomes for metagenomic binning, comparative biology and taxonomic classification.</title>
        <authorList>
            <person name="Goeker M."/>
        </authorList>
    </citation>
    <scope>NUCLEOTIDE SEQUENCE [LARGE SCALE GENOMIC DNA]</scope>
    <source>
        <strain evidence="7 8">DSM 26916</strain>
    </source>
</reference>
<dbReference type="PROSITE" id="PS51219">
    <property type="entry name" value="DPCK"/>
    <property type="match status" value="1"/>
</dbReference>
<evidence type="ECO:0000256" key="3">
    <source>
        <dbReference type="ARBA" id="ARBA00022840"/>
    </source>
</evidence>
<dbReference type="GO" id="GO:0015937">
    <property type="term" value="P:coenzyme A biosynthetic process"/>
    <property type="evidence" value="ECO:0007669"/>
    <property type="project" value="UniProtKB-UniRule"/>
</dbReference>
<dbReference type="UniPathway" id="UPA00241">
    <property type="reaction ID" value="UER00356"/>
</dbReference>
<dbReference type="GO" id="GO:0005737">
    <property type="term" value="C:cytoplasm"/>
    <property type="evidence" value="ECO:0007669"/>
    <property type="project" value="UniProtKB-SubCell"/>
</dbReference>
<accession>A0A497XJ01</accession>
<dbReference type="PANTHER" id="PTHR10695">
    <property type="entry name" value="DEPHOSPHO-COA KINASE-RELATED"/>
    <property type="match status" value="1"/>
</dbReference>
<evidence type="ECO:0000313" key="8">
    <source>
        <dbReference type="Proteomes" id="UP000268908"/>
    </source>
</evidence>
<keyword evidence="3 5" id="KW-0067">ATP-binding</keyword>
<dbReference type="EMBL" id="RCCI01000004">
    <property type="protein sequence ID" value="RLJ67902.1"/>
    <property type="molecule type" value="Genomic_DNA"/>
</dbReference>
<comment type="similarity">
    <text evidence="1 5">Belongs to the CoaE family.</text>
</comment>
<evidence type="ECO:0000256" key="4">
    <source>
        <dbReference type="ARBA" id="ARBA00022993"/>
    </source>
</evidence>
<organism evidence="7 8">
    <name type="scientific">Sulfurisoma sediminicola</name>
    <dbReference type="NCBI Taxonomy" id="1381557"/>
    <lineage>
        <taxon>Bacteria</taxon>
        <taxon>Pseudomonadati</taxon>
        <taxon>Pseudomonadota</taxon>
        <taxon>Betaproteobacteria</taxon>
        <taxon>Nitrosomonadales</taxon>
        <taxon>Sterolibacteriaceae</taxon>
        <taxon>Sulfurisoma</taxon>
    </lineage>
</organism>
<evidence type="ECO:0000313" key="7">
    <source>
        <dbReference type="EMBL" id="RLJ67902.1"/>
    </source>
</evidence>
<gene>
    <name evidence="5" type="primary">coaE</name>
    <name evidence="7" type="ORF">DFR35_0455</name>
</gene>
<sequence>MPLSAAAPLQPLPPFVVGLTGGIGSGKSAAAEAFAALGAAIVDTDAIAHELTGSRGSAMPAIREAFGKAVLTADGALDRAAMRALAFTVPAARERLEAILHPLIRGESERLIADHANAPYIVLVVPLLVESGAYRDRIDRVAVVDCDDEVRIQRVIARSGLTRAEIKRILAAQAGRDRRLAAADDVIENVGTQTDLREQVALLDGQYRALAAVKAAAANG</sequence>
<dbReference type="PANTHER" id="PTHR10695:SF46">
    <property type="entry name" value="BIFUNCTIONAL COENZYME A SYNTHASE-RELATED"/>
    <property type="match status" value="1"/>
</dbReference>
<dbReference type="InterPro" id="IPR027417">
    <property type="entry name" value="P-loop_NTPase"/>
</dbReference>
<evidence type="ECO:0000256" key="6">
    <source>
        <dbReference type="NCBIfam" id="TIGR00152"/>
    </source>
</evidence>
<dbReference type="CDD" id="cd02022">
    <property type="entry name" value="DPCK"/>
    <property type="match status" value="1"/>
</dbReference>
<keyword evidence="5" id="KW-0808">Transferase</keyword>
<keyword evidence="2 5" id="KW-0547">Nucleotide-binding</keyword>
<dbReference type="SUPFAM" id="SSF52540">
    <property type="entry name" value="P-loop containing nucleoside triphosphate hydrolases"/>
    <property type="match status" value="1"/>
</dbReference>
<evidence type="ECO:0000256" key="2">
    <source>
        <dbReference type="ARBA" id="ARBA00022741"/>
    </source>
</evidence>
<keyword evidence="8" id="KW-1185">Reference proteome</keyword>
<dbReference type="Gene3D" id="3.40.50.300">
    <property type="entry name" value="P-loop containing nucleotide triphosphate hydrolases"/>
    <property type="match status" value="1"/>
</dbReference>
<dbReference type="GO" id="GO:0005524">
    <property type="term" value="F:ATP binding"/>
    <property type="evidence" value="ECO:0007669"/>
    <property type="project" value="UniProtKB-UniRule"/>
</dbReference>
<dbReference type="Pfam" id="PF01121">
    <property type="entry name" value="CoaE"/>
    <property type="match status" value="1"/>
</dbReference>
<comment type="catalytic activity">
    <reaction evidence="5">
        <text>3'-dephospho-CoA + ATP = ADP + CoA + H(+)</text>
        <dbReference type="Rhea" id="RHEA:18245"/>
        <dbReference type="ChEBI" id="CHEBI:15378"/>
        <dbReference type="ChEBI" id="CHEBI:30616"/>
        <dbReference type="ChEBI" id="CHEBI:57287"/>
        <dbReference type="ChEBI" id="CHEBI:57328"/>
        <dbReference type="ChEBI" id="CHEBI:456216"/>
        <dbReference type="EC" id="2.7.1.24"/>
    </reaction>
</comment>
<dbReference type="AlphaFoldDB" id="A0A497XJ01"/>
<keyword evidence="4 5" id="KW-0173">Coenzyme A biosynthesis</keyword>
<dbReference type="NCBIfam" id="TIGR00152">
    <property type="entry name" value="dephospho-CoA kinase"/>
    <property type="match status" value="1"/>
</dbReference>
<dbReference type="EC" id="2.7.1.24" evidence="5 6"/>
<name>A0A497XJ01_9PROT</name>
<comment type="caution">
    <text evidence="7">The sequence shown here is derived from an EMBL/GenBank/DDBJ whole genome shotgun (WGS) entry which is preliminary data.</text>
</comment>
<keyword evidence="5 7" id="KW-0418">Kinase</keyword>
<dbReference type="HAMAP" id="MF_00376">
    <property type="entry name" value="Dephospho_CoA_kinase"/>
    <property type="match status" value="1"/>
</dbReference>
<evidence type="ECO:0000256" key="5">
    <source>
        <dbReference type="HAMAP-Rule" id="MF_00376"/>
    </source>
</evidence>
<comment type="function">
    <text evidence="5">Catalyzes the phosphorylation of the 3'-hydroxyl group of dephosphocoenzyme A to form coenzyme A.</text>
</comment>
<proteinExistence type="inferred from homology"/>
<protein>
    <recommendedName>
        <fullName evidence="5 6">Dephospho-CoA kinase</fullName>
        <ecNumber evidence="5 6">2.7.1.24</ecNumber>
    </recommendedName>
    <alternativeName>
        <fullName evidence="5">Dephosphocoenzyme A kinase</fullName>
    </alternativeName>
</protein>
<dbReference type="RefSeq" id="WP_121239852.1">
    <property type="nucleotide sequence ID" value="NZ_BHVV01000001.1"/>
</dbReference>